<dbReference type="VEuPathDB" id="AmoebaDB:EHI5A_145570"/>
<proteinExistence type="predicted"/>
<dbReference type="Pfam" id="PF13306">
    <property type="entry name" value="LRR_5"/>
    <property type="match status" value="4"/>
</dbReference>
<comment type="caution">
    <text evidence="1">The sequence shown here is derived from an EMBL/GenBank/DDBJ whole genome shotgun (WGS) entry which is preliminary data.</text>
</comment>
<organism evidence="1 2">
    <name type="scientific">Entamoeba histolytica</name>
    <dbReference type="NCBI Taxonomy" id="5759"/>
    <lineage>
        <taxon>Eukaryota</taxon>
        <taxon>Amoebozoa</taxon>
        <taxon>Evosea</taxon>
        <taxon>Archamoebae</taxon>
        <taxon>Mastigamoebida</taxon>
        <taxon>Entamoebidae</taxon>
        <taxon>Entamoeba</taxon>
    </lineage>
</organism>
<dbReference type="PANTHER" id="PTHR45661">
    <property type="entry name" value="SURFACE ANTIGEN"/>
    <property type="match status" value="1"/>
</dbReference>
<dbReference type="Proteomes" id="UP000078387">
    <property type="component" value="Unassembled WGS sequence"/>
</dbReference>
<name>A0A5K1UZI4_ENTHI</name>
<dbReference type="VEuPathDB" id="AmoebaDB:EHI_020090"/>
<dbReference type="InterPro" id="IPR053139">
    <property type="entry name" value="Surface_bspA-like"/>
</dbReference>
<evidence type="ECO:0000313" key="2">
    <source>
        <dbReference type="Proteomes" id="UP000078387"/>
    </source>
</evidence>
<dbReference type="SUPFAM" id="SSF52058">
    <property type="entry name" value="L domain-like"/>
    <property type="match status" value="2"/>
</dbReference>
<accession>A0A5K1UZI4</accession>
<dbReference type="Gene3D" id="3.80.10.10">
    <property type="entry name" value="Ribonuclease Inhibitor"/>
    <property type="match status" value="3"/>
</dbReference>
<dbReference type="PANTHER" id="PTHR45661:SF3">
    <property type="entry name" value="IG-LIKE DOMAIN-CONTAINING PROTEIN"/>
    <property type="match status" value="1"/>
</dbReference>
<protein>
    <submittedName>
        <fullName evidence="1">Leucine rich repeat protein bspa family</fullName>
    </submittedName>
</protein>
<dbReference type="InterPro" id="IPR032675">
    <property type="entry name" value="LRR_dom_sf"/>
</dbReference>
<reference evidence="1 2" key="1">
    <citation type="submission" date="2016-05" db="EMBL/GenBank/DDBJ databases">
        <title>First whole genome sequencing of Entamoeba histolytica HM1:IMSS-clone-6.</title>
        <authorList>
            <person name="Mukherjee Avik.K."/>
            <person name="Izumyama S."/>
            <person name="Nakada-Tsukui K."/>
            <person name="Nozaki T."/>
        </authorList>
    </citation>
    <scope>NUCLEOTIDE SEQUENCE [LARGE SCALE GENOMIC DNA]</scope>
    <source>
        <strain evidence="1 2">HM1:IMSS clone 6</strain>
    </source>
</reference>
<gene>
    <name evidence="1" type="ORF">CL6EHI_020090</name>
</gene>
<evidence type="ECO:0000313" key="1">
    <source>
        <dbReference type="EMBL" id="GAT98884.1"/>
    </source>
</evidence>
<dbReference type="VEuPathDB" id="AmoebaDB:KM1_190580"/>
<dbReference type="VEuPathDB" id="AmoebaDB:EHI8A_126420"/>
<dbReference type="OMA" id="CQHLKEI"/>
<dbReference type="InterPro" id="IPR026906">
    <property type="entry name" value="LRR_5"/>
</dbReference>
<dbReference type="EMBL" id="BDEQ01000001">
    <property type="protein sequence ID" value="GAT98884.1"/>
    <property type="molecule type" value="Genomic_DNA"/>
</dbReference>
<dbReference type="VEuPathDB" id="AmoebaDB:EHI7A_118650"/>
<sequence>MVIHKLDRYHLMVVCKYLQTVEDYLNIILINSKFKEIPAMFHYNPISINKQSKKLFVNIESQFLYSRYDELINGMSKYIVWYGCGLKTVKYYQIYYSLRPIFKRLYLNYTQMKDFHKEEGDVIYFGFSTYVKPIDVVDVSNFYGLSSECFKFNTVNSVILGHHIRELPPFCFDRCGIKQLDLSYITKIEGTQFYDDSLTALTLSKYLEKMDLNAFQECTNLKKITISEGSKEINVDVSYNFYTLLQLNGISCNCNIVNKDFTLFNPLKHKEENTVIDNIVCSETKSLLNLSQQTLIVNGLMSIPFLSIAHRIKSIKEIVLSSDVEIIQPSAFYYLIHLEKINLNSVRKIGSHAFELCQHLKEVDLSNIRSLGMSCFSKCKELMTVKYSTYLTTIPAYSFISCSNLKEIEGLDFVQKYEESCFRHCNKLTINEVFSNLKSIYSYCGSKINVSSLKSSTIHFGPKSFIANTSLQSIHISQLFPRSKILPSKCFALCTNLTSVQIDDIKCLEKGCFANCYSLINLVLPTSLVLIKRLCFSNCTSLKSLEFPSRLKHIQSLSFSKCYSLTRIMFKSSKTKCHQEAFLKCPLKIITFNEGNYFRGTLSYQQHLDLQEIGIKSEHIIYTRHDRRRYGNNIPSCVDIIGTKAFDGCSSEEIVIPSTIKKLDCYCFYHCKKLKRIKISALLFDSFKQINEEIVQDNQPNSSLLSKIEMMHHPHHQSVTPKLKYSTTISFKSTVIYINNSNEITSIELIKY</sequence>
<dbReference type="AlphaFoldDB" id="A0A5K1UZI4"/>